<feature type="transmembrane region" description="Helical" evidence="5">
    <location>
        <begin position="234"/>
        <end position="254"/>
    </location>
</feature>
<dbReference type="InterPro" id="IPR002645">
    <property type="entry name" value="STAS_dom"/>
</dbReference>
<feature type="transmembrane region" description="Helical" evidence="5">
    <location>
        <begin position="327"/>
        <end position="348"/>
    </location>
</feature>
<evidence type="ECO:0000256" key="2">
    <source>
        <dbReference type="ARBA" id="ARBA00022692"/>
    </source>
</evidence>
<keyword evidence="4 5" id="KW-0472">Membrane</keyword>
<feature type="transmembrane region" description="Helical" evidence="5">
    <location>
        <begin position="398"/>
        <end position="417"/>
    </location>
</feature>
<feature type="transmembrane region" description="Helical" evidence="5">
    <location>
        <begin position="104"/>
        <end position="123"/>
    </location>
</feature>
<dbReference type="CDD" id="cd07042">
    <property type="entry name" value="STAS_SulP_like_sulfate_transporter"/>
    <property type="match status" value="1"/>
</dbReference>
<feature type="transmembrane region" description="Helical" evidence="5">
    <location>
        <begin position="157"/>
        <end position="180"/>
    </location>
</feature>
<organism evidence="7 10">
    <name type="scientific">Adineta steineri</name>
    <dbReference type="NCBI Taxonomy" id="433720"/>
    <lineage>
        <taxon>Eukaryota</taxon>
        <taxon>Metazoa</taxon>
        <taxon>Spiralia</taxon>
        <taxon>Gnathifera</taxon>
        <taxon>Rotifera</taxon>
        <taxon>Eurotatoria</taxon>
        <taxon>Bdelloidea</taxon>
        <taxon>Adinetida</taxon>
        <taxon>Adinetidae</taxon>
        <taxon>Adineta</taxon>
    </lineage>
</organism>
<keyword evidence="2 5" id="KW-0812">Transmembrane</keyword>
<evidence type="ECO:0000313" key="8">
    <source>
        <dbReference type="EMBL" id="CAF1448972.1"/>
    </source>
</evidence>
<feature type="transmembrane region" description="Helical" evidence="5">
    <location>
        <begin position="368"/>
        <end position="386"/>
    </location>
</feature>
<feature type="transmembrane region" description="Helical" evidence="5">
    <location>
        <begin position="55"/>
        <end position="70"/>
    </location>
</feature>
<dbReference type="EMBL" id="CAJNOI010000105">
    <property type="protein sequence ID" value="CAF1067260.1"/>
    <property type="molecule type" value="Genomic_DNA"/>
</dbReference>
<feature type="transmembrane region" description="Helical" evidence="5">
    <location>
        <begin position="192"/>
        <end position="213"/>
    </location>
</feature>
<evidence type="ECO:0000256" key="5">
    <source>
        <dbReference type="SAM" id="Phobius"/>
    </source>
</evidence>
<protein>
    <recommendedName>
        <fullName evidence="6">STAS domain-containing protein</fullName>
    </recommendedName>
</protein>
<dbReference type="PANTHER" id="PTHR11814">
    <property type="entry name" value="SULFATE TRANSPORTER"/>
    <property type="match status" value="1"/>
</dbReference>
<name>A0A814LNX6_9BILA</name>
<feature type="domain" description="STAS" evidence="6">
    <location>
        <begin position="539"/>
        <end position="691"/>
    </location>
</feature>
<evidence type="ECO:0000259" key="6">
    <source>
        <dbReference type="PROSITE" id="PS50801"/>
    </source>
</evidence>
<sequence>MTKAPEIEGTYLPSPSYQSTMLNIPNPLAQQEYRESRPTVENWLRTKIRNPKPKIKNYFISFFPFLTWIYRYNLTWFWGDLIAGLTVGAIVIPQSMAYAGLAKLAPQFGLYSSFVGVMIYWFFATSKDVSIGPVAVLSALTGTVLDDIHKMYPELELHVIASALAVLSGCVVCLLGILRLGFIVDFIPLPSLAAFMTGSALNIAMGQIPTLMGNNKLFDTRQSTYLVFINFWKYIKYCNLNAALGLTALFLLYFVRFVCTRAAQRYPTRAKMFFFINTLRTAFVILLYLLISFLINREHKSKPRTSLLGAVPRGFQNMGVPHIDKKLASALLEYLPSTVIVLLIEHIAIAKSFGRINNYIVDPNQEMIAIGVTNMFGPFFGAYPATGSFSRTAIKSKAGVRTPLAGLFSGMVIILAIYALTPVFYWVSQASLAAVIIHAVGDLIIEPSTLKQFWQVSPIEFLIFWAAVIVTIFSNIEDGIYVSIASSGALLLYRIAKARGQFVGRVQIHQIILTADNQIRSAIRNIYVPLDRSDGTNPRVIPISPGNGIFIYRIHEGFLYPNAAHYTEKMVNQIFSETRAGNASPYTNLGQQPWNLQTSRHPEKDNHLDDNRPRLHALILDFTGVPHLDITGLQNLVDVRRQLDVYADWKVSWHFVGLSNVWIKRALISAGFGSSDQGRTVFSVTQAPNDVDHENTREENTMILENMQSNNNASGTNPVLIPILDIDRPLFHADLDEAYEAAVASLSVRQTSADLTTSTTTSTTAS</sequence>
<gene>
    <name evidence="7" type="ORF">BJG266_LOCUS19503</name>
    <name evidence="8" type="ORF">QVE165_LOCUS40157</name>
</gene>
<evidence type="ECO:0000313" key="10">
    <source>
        <dbReference type="Proteomes" id="UP000663877"/>
    </source>
</evidence>
<feature type="transmembrane region" description="Helical" evidence="5">
    <location>
        <begin position="274"/>
        <end position="295"/>
    </location>
</feature>
<dbReference type="Gene3D" id="3.30.750.24">
    <property type="entry name" value="STAS domain"/>
    <property type="match status" value="1"/>
</dbReference>
<dbReference type="OrthoDB" id="288203at2759"/>
<dbReference type="GO" id="GO:0055085">
    <property type="term" value="P:transmembrane transport"/>
    <property type="evidence" value="ECO:0007669"/>
    <property type="project" value="InterPro"/>
</dbReference>
<dbReference type="GO" id="GO:0016020">
    <property type="term" value="C:membrane"/>
    <property type="evidence" value="ECO:0007669"/>
    <property type="project" value="UniProtKB-SubCell"/>
</dbReference>
<dbReference type="NCBIfam" id="TIGR00815">
    <property type="entry name" value="sulP"/>
    <property type="match status" value="1"/>
</dbReference>
<comment type="caution">
    <text evidence="7">The sequence shown here is derived from an EMBL/GenBank/DDBJ whole genome shotgun (WGS) entry which is preliminary data.</text>
</comment>
<keyword evidence="3 5" id="KW-1133">Transmembrane helix</keyword>
<comment type="subcellular location">
    <subcellularLocation>
        <location evidence="1">Membrane</location>
        <topology evidence="1">Multi-pass membrane protein</topology>
    </subcellularLocation>
</comment>
<evidence type="ECO:0000313" key="9">
    <source>
        <dbReference type="Proteomes" id="UP000663832"/>
    </source>
</evidence>
<accession>A0A814LNX6</accession>
<dbReference type="Pfam" id="PF01740">
    <property type="entry name" value="STAS"/>
    <property type="match status" value="1"/>
</dbReference>
<dbReference type="SUPFAM" id="SSF52091">
    <property type="entry name" value="SpoIIaa-like"/>
    <property type="match status" value="1"/>
</dbReference>
<evidence type="ECO:0000256" key="4">
    <source>
        <dbReference type="ARBA" id="ARBA00023136"/>
    </source>
</evidence>
<reference evidence="7" key="1">
    <citation type="submission" date="2021-02" db="EMBL/GenBank/DDBJ databases">
        <authorList>
            <person name="Nowell W R."/>
        </authorList>
    </citation>
    <scope>NUCLEOTIDE SEQUENCE</scope>
</reference>
<dbReference type="InterPro" id="IPR011547">
    <property type="entry name" value="SLC26A/SulP_dom"/>
</dbReference>
<proteinExistence type="predicted"/>
<dbReference type="Pfam" id="PF00916">
    <property type="entry name" value="Sulfate_transp"/>
    <property type="match status" value="1"/>
</dbReference>
<evidence type="ECO:0000256" key="3">
    <source>
        <dbReference type="ARBA" id="ARBA00022989"/>
    </source>
</evidence>
<dbReference type="Proteomes" id="UP000663877">
    <property type="component" value="Unassembled WGS sequence"/>
</dbReference>
<evidence type="ECO:0000256" key="1">
    <source>
        <dbReference type="ARBA" id="ARBA00004141"/>
    </source>
</evidence>
<evidence type="ECO:0000313" key="7">
    <source>
        <dbReference type="EMBL" id="CAF1067260.1"/>
    </source>
</evidence>
<dbReference type="EMBL" id="CAJNOM010000457">
    <property type="protein sequence ID" value="CAF1448972.1"/>
    <property type="molecule type" value="Genomic_DNA"/>
</dbReference>
<dbReference type="InterPro" id="IPR036513">
    <property type="entry name" value="STAS_dom_sf"/>
</dbReference>
<keyword evidence="9" id="KW-1185">Reference proteome</keyword>
<feature type="transmembrane region" description="Helical" evidence="5">
    <location>
        <begin position="453"/>
        <end position="473"/>
    </location>
</feature>
<dbReference type="Proteomes" id="UP000663832">
    <property type="component" value="Unassembled WGS sequence"/>
</dbReference>
<dbReference type="AlphaFoldDB" id="A0A814LNX6"/>
<dbReference type="PROSITE" id="PS50801">
    <property type="entry name" value="STAS"/>
    <property type="match status" value="1"/>
</dbReference>
<dbReference type="InterPro" id="IPR001902">
    <property type="entry name" value="SLC26A/SulP_fam"/>
</dbReference>